<comment type="caution">
    <text evidence="22">The sequence shown here is derived from an EMBL/GenBank/DDBJ whole genome shotgun (WGS) entry which is preliminary data.</text>
</comment>
<dbReference type="Gene3D" id="1.20.58.1770">
    <property type="match status" value="1"/>
</dbReference>
<dbReference type="InterPro" id="IPR042635">
    <property type="entry name" value="MEGF10/SREC1/2-like"/>
</dbReference>
<evidence type="ECO:0000256" key="14">
    <source>
        <dbReference type="ARBA" id="ARBA00023273"/>
    </source>
</evidence>
<dbReference type="InterPro" id="IPR034744">
    <property type="entry name" value="RH2"/>
</dbReference>
<evidence type="ECO:0000256" key="7">
    <source>
        <dbReference type="ARBA" id="ARBA00022729"/>
    </source>
</evidence>
<dbReference type="GO" id="GO:0005044">
    <property type="term" value="F:scavenger receptor activity"/>
    <property type="evidence" value="ECO:0007669"/>
    <property type="project" value="InterPro"/>
</dbReference>
<feature type="region of interest" description="Disordered" evidence="18">
    <location>
        <begin position="347"/>
        <end position="374"/>
    </location>
</feature>
<keyword evidence="10 17" id="KW-0175">Coiled coil</keyword>
<feature type="region of interest" description="Disordered" evidence="18">
    <location>
        <begin position="1284"/>
        <end position="1318"/>
    </location>
</feature>
<comment type="subcellular location">
    <subcellularLocation>
        <location evidence="1">Cell projection</location>
        <location evidence="1">Cilium</location>
    </subcellularLocation>
    <subcellularLocation>
        <location evidence="2">Cytoplasm</location>
        <location evidence="2">Cytoskeleton</location>
        <location evidence="2">Microtubule organizing center</location>
        <location evidence="2">Centrosome</location>
    </subcellularLocation>
    <subcellularLocation>
        <location evidence="3">Cytoplasm</location>
        <location evidence="3">Cytosol</location>
    </subcellularLocation>
</comment>
<evidence type="ECO:0000256" key="13">
    <source>
        <dbReference type="ARBA" id="ARBA00023212"/>
    </source>
</evidence>
<evidence type="ECO:0000256" key="17">
    <source>
        <dbReference type="SAM" id="Coils"/>
    </source>
</evidence>
<keyword evidence="5" id="KW-0963">Cytoplasm</keyword>
<keyword evidence="14" id="KW-0966">Cell projection</keyword>
<dbReference type="Pfam" id="PF09744">
    <property type="entry name" value="RH1"/>
    <property type="match status" value="1"/>
</dbReference>
<protein>
    <recommendedName>
        <fullName evidence="15">RILP-like protein 2</fullName>
    </recommendedName>
</protein>
<proteinExistence type="predicted"/>
<dbReference type="PRINTS" id="PR00011">
    <property type="entry name" value="EGFLAMININ"/>
</dbReference>
<dbReference type="PROSITE" id="PS50026">
    <property type="entry name" value="EGF_3"/>
    <property type="match status" value="1"/>
</dbReference>
<feature type="domain" description="RH2" evidence="21">
    <location>
        <begin position="280"/>
        <end position="350"/>
    </location>
</feature>
<dbReference type="GO" id="GO:0015031">
    <property type="term" value="P:protein transport"/>
    <property type="evidence" value="ECO:0007669"/>
    <property type="project" value="UniProtKB-KW"/>
</dbReference>
<evidence type="ECO:0000256" key="1">
    <source>
        <dbReference type="ARBA" id="ARBA00004138"/>
    </source>
</evidence>
<evidence type="ECO:0000256" key="5">
    <source>
        <dbReference type="ARBA" id="ARBA00022490"/>
    </source>
</evidence>
<dbReference type="PROSITE" id="PS00022">
    <property type="entry name" value="EGF_1"/>
    <property type="match status" value="2"/>
</dbReference>
<dbReference type="Gene3D" id="2.170.300.10">
    <property type="entry name" value="Tie2 ligand-binding domain superfamily"/>
    <property type="match status" value="2"/>
</dbReference>
<sequence>METMSQRSDISSAKASETCFNKPFSSLTVEDVYEIAKLIGAELEKLIEGYGKDSAVGFVPMIVKVLELLESYASWNQAHKQQEEELLKTFETLQLQQHKKRVSKDCEEAIKHQNVQEELEQQQKWKKKCEELQIQVQQLQDDREELHSRLKGSYAKEDRVQRQEREVMLKLKSVVDKQRDELRAKVQEISSISKEVEALQEQLERFMKMNAELRHKQNVMQVQLKSTVERKADMEADLKEKNKEIESLLAQLKITNSSPSSSRQQVCDTNTTENQKDLDPPCFTKKEVRDIIVERNELKTNLFLLQEELSYYQREILNEDRCPGFLLEAVRSAIKKKESLLRPRCLGFHDDEDKNPQSDQSEVDGAVGDSNKPAESRIKNFFGFLTRSGSTQSPTLMSSSASTWEIIGDPESDEDTEQQKWALTSPGNEELRPLGLHWSCRTTHKRERGRKAGWVEGDQKDYTPQMSLCANLNPVGKNVCYNPRDPSSLICCSGWQREGEECTKPVCEGEQACLKDELCVYPGVCRCPPGFFGAHCKTRCPGEFWASDCRQVCPCYPNGRCHAVTGECTCNINRWGPLCQYSCKCARHGHCDTAHGNCSCDEGWWSSTCAKPCEQSTGRCQCHKGFWGLKCALTCNCYMSPCSQRTGMCECEEGWWGPSCDRRCNCDITHSTCDASTGHCLCHPGYKGDYCNLQCEAGTFGSGCRMSCGHCKDSQYCTTTDGACAACAPGWNGTQCDTPCTSGFYGDGCKLPCPSCRKNEPCDSQTGYCWRCDAGWTGLRCEKPCPNGTFGEACAFHCNPCLNGSCHQVTGKCICEPGFYGESCNISCPTFHFGLNCSSVCECGEGVGCNPVTGTCPQSSQGAVIAAVLVPLLLLVVLVVLCCVCCGEAPVDSKDRALVADGGLSVRIKYHVYSVLANIGAALPCVSDWSTGLPRVTVSHHDPELTFNHSFIEPPSCGWVTEGSSFESDEEEAEALYCVPPREDIPAVAGGEFQEMSSKCNMFLDPSGFSSEDINSPFNIPRTSSLAKAKRPSVSFAEGTRFSPKERRGSGQEVVTPSGHPRTKPKTSWGVLMVSALQGQAAKTGDEVRVEDSSLEEKVYDQEVKMEGNTEELDKNQTTPSGGAVQDSRGGKGRATFHTNAHKRCHATASDSQVTVSNKVTTVYVTVGKAGRPVSKGESSSEGPVQSMLRRLGSLQRQKDQDTDKGKPKGAESITKPPRRKLGARVNLWEQGENPAENSVICKPIRRKHAQNNLVDRATGGQNVLAESAKRPLSFILNSVPEVAPVHSGEEEEEKRAEEGSYQDQSESNYLTVGPAGDAQSQVIVNDRAVCRDSEEPCYENVVVKQL</sequence>
<dbReference type="FunFam" id="2.170.300.10:FF:000041">
    <property type="entry name" value="Tyrosine protein kinase receptor tie-1, putative"/>
    <property type="match status" value="1"/>
</dbReference>
<evidence type="ECO:0000256" key="3">
    <source>
        <dbReference type="ARBA" id="ARBA00004514"/>
    </source>
</evidence>
<dbReference type="EMBL" id="JBBPFD010000021">
    <property type="protein sequence ID" value="KAK7882095.1"/>
    <property type="molecule type" value="Genomic_DNA"/>
</dbReference>
<dbReference type="GO" id="GO:0016322">
    <property type="term" value="P:neuron remodeling"/>
    <property type="evidence" value="ECO:0007669"/>
    <property type="project" value="TreeGrafter"/>
</dbReference>
<feature type="region of interest" description="Disordered" evidence="18">
    <location>
        <begin position="1108"/>
        <end position="1136"/>
    </location>
</feature>
<evidence type="ECO:0000256" key="15">
    <source>
        <dbReference type="ARBA" id="ARBA00040819"/>
    </source>
</evidence>
<keyword evidence="11" id="KW-0969">Cilium</keyword>
<keyword evidence="12 16" id="KW-1015">Disulfide bond</keyword>
<evidence type="ECO:0000259" key="21">
    <source>
        <dbReference type="PROSITE" id="PS51777"/>
    </source>
</evidence>
<dbReference type="PROSITE" id="PS51777">
    <property type="entry name" value="RH2"/>
    <property type="match status" value="1"/>
</dbReference>
<dbReference type="Proteomes" id="UP001460270">
    <property type="component" value="Unassembled WGS sequence"/>
</dbReference>
<dbReference type="InterPro" id="IPR034743">
    <property type="entry name" value="RH1"/>
</dbReference>
<dbReference type="PROSITE" id="PS51776">
    <property type="entry name" value="RH1"/>
    <property type="match status" value="1"/>
</dbReference>
<reference evidence="23" key="1">
    <citation type="submission" date="2024-04" db="EMBL/GenBank/DDBJ databases">
        <title>Salinicola lusitanus LLJ914,a marine bacterium isolated from the Okinawa Trough.</title>
        <authorList>
            <person name="Li J."/>
        </authorList>
    </citation>
    <scope>NUCLEOTIDE SEQUENCE [LARGE SCALE GENOMIC DNA]</scope>
</reference>
<evidence type="ECO:0000256" key="2">
    <source>
        <dbReference type="ARBA" id="ARBA00004300"/>
    </source>
</evidence>
<feature type="coiled-coil region" evidence="17">
    <location>
        <begin position="76"/>
        <end position="149"/>
    </location>
</feature>
<keyword evidence="8" id="KW-0677">Repeat</keyword>
<dbReference type="InterPro" id="IPR002049">
    <property type="entry name" value="LE_dom"/>
</dbReference>
<evidence type="ECO:0000256" key="4">
    <source>
        <dbReference type="ARBA" id="ARBA00022448"/>
    </source>
</evidence>
<dbReference type="FunFam" id="1.20.58.1770:FF:000003">
    <property type="entry name" value="RILP-like protein 2 isoform X1"/>
    <property type="match status" value="1"/>
</dbReference>
<dbReference type="GO" id="GO:0005813">
    <property type="term" value="C:centrosome"/>
    <property type="evidence" value="ECO:0007669"/>
    <property type="project" value="UniProtKB-SubCell"/>
</dbReference>
<feature type="domain" description="RH1" evidence="20">
    <location>
        <begin position="15"/>
        <end position="103"/>
    </location>
</feature>
<evidence type="ECO:0000256" key="18">
    <source>
        <dbReference type="SAM" id="MobiDB-lite"/>
    </source>
</evidence>
<feature type="compositionally biased region" description="Basic and acidic residues" evidence="18">
    <location>
        <begin position="1197"/>
        <end position="1210"/>
    </location>
</feature>
<keyword evidence="4" id="KW-0813">Transport</keyword>
<evidence type="ECO:0000313" key="23">
    <source>
        <dbReference type="Proteomes" id="UP001460270"/>
    </source>
</evidence>
<dbReference type="Gene3D" id="6.10.230.10">
    <property type="match status" value="1"/>
</dbReference>
<evidence type="ECO:0000256" key="12">
    <source>
        <dbReference type="ARBA" id="ARBA00023157"/>
    </source>
</evidence>
<dbReference type="GO" id="GO:0005829">
    <property type="term" value="C:cytosol"/>
    <property type="evidence" value="ECO:0007669"/>
    <property type="project" value="UniProtKB-SubCell"/>
</dbReference>
<dbReference type="GO" id="GO:0030169">
    <property type="term" value="F:low-density lipoprotein particle binding"/>
    <property type="evidence" value="ECO:0007669"/>
    <property type="project" value="TreeGrafter"/>
</dbReference>
<evidence type="ECO:0000256" key="10">
    <source>
        <dbReference type="ARBA" id="ARBA00023054"/>
    </source>
</evidence>
<evidence type="ECO:0000256" key="11">
    <source>
        <dbReference type="ARBA" id="ARBA00023069"/>
    </source>
</evidence>
<gene>
    <name evidence="22" type="ORF">WMY93_028269</name>
</gene>
<feature type="region of interest" description="Disordered" evidence="18">
    <location>
        <begin position="1030"/>
        <end position="1068"/>
    </location>
</feature>
<evidence type="ECO:0000256" key="9">
    <source>
        <dbReference type="ARBA" id="ARBA00022927"/>
    </source>
</evidence>
<dbReference type="PANTHER" id="PTHR24043:SF0">
    <property type="entry name" value="SCAVENGER RECEPTOR CLASS F MEMBER 1"/>
    <property type="match status" value="1"/>
</dbReference>
<accession>A0AAW0MNW0</accession>
<evidence type="ECO:0000256" key="8">
    <source>
        <dbReference type="ARBA" id="ARBA00022737"/>
    </source>
</evidence>
<dbReference type="GO" id="GO:0046983">
    <property type="term" value="F:protein dimerization activity"/>
    <property type="evidence" value="ECO:0007669"/>
    <property type="project" value="InterPro"/>
</dbReference>
<dbReference type="GO" id="GO:0016020">
    <property type="term" value="C:membrane"/>
    <property type="evidence" value="ECO:0007669"/>
    <property type="project" value="TreeGrafter"/>
</dbReference>
<dbReference type="SMART" id="SM00180">
    <property type="entry name" value="EGF_Lam"/>
    <property type="match status" value="4"/>
</dbReference>
<dbReference type="GO" id="GO:0007157">
    <property type="term" value="P:heterophilic cell-cell adhesion via plasma membrane cell adhesion molecules"/>
    <property type="evidence" value="ECO:0007669"/>
    <property type="project" value="TreeGrafter"/>
</dbReference>
<feature type="disulfide bond" evidence="16">
    <location>
        <begin position="527"/>
        <end position="536"/>
    </location>
</feature>
<evidence type="ECO:0000256" key="16">
    <source>
        <dbReference type="PROSITE-ProRule" id="PRU00076"/>
    </source>
</evidence>
<dbReference type="Pfam" id="PF00053">
    <property type="entry name" value="EGF_laminin"/>
    <property type="match status" value="1"/>
</dbReference>
<name>A0AAW0MNW0_9GOBI</name>
<dbReference type="SUPFAM" id="SSF161256">
    <property type="entry name" value="RILP dimerisation region"/>
    <property type="match status" value="1"/>
</dbReference>
<dbReference type="InterPro" id="IPR021563">
    <property type="entry name" value="RILP_dimer"/>
</dbReference>
<feature type="compositionally biased region" description="Polar residues" evidence="18">
    <location>
        <begin position="1302"/>
        <end position="1311"/>
    </location>
</feature>
<evidence type="ECO:0000256" key="6">
    <source>
        <dbReference type="ARBA" id="ARBA00022536"/>
    </source>
</evidence>
<evidence type="ECO:0000313" key="22">
    <source>
        <dbReference type="EMBL" id="KAK7882095.1"/>
    </source>
</evidence>
<dbReference type="SMART" id="SM00181">
    <property type="entry name" value="EGF"/>
    <property type="match status" value="7"/>
</dbReference>
<feature type="region of interest" description="Disordered" evidence="18">
    <location>
        <begin position="1192"/>
        <end position="1224"/>
    </location>
</feature>
<dbReference type="Pfam" id="PF11461">
    <property type="entry name" value="RILP"/>
    <property type="match status" value="1"/>
</dbReference>
<dbReference type="GO" id="GO:0016358">
    <property type="term" value="P:dendrite development"/>
    <property type="evidence" value="ECO:0007669"/>
    <property type="project" value="TreeGrafter"/>
</dbReference>
<keyword evidence="9" id="KW-0653">Protein transport</keyword>
<keyword evidence="13" id="KW-0206">Cytoskeleton</keyword>
<feature type="domain" description="EGF-like" evidence="19">
    <location>
        <begin position="503"/>
        <end position="537"/>
    </location>
</feature>
<dbReference type="InterPro" id="IPR000742">
    <property type="entry name" value="EGF"/>
</dbReference>
<evidence type="ECO:0000259" key="20">
    <source>
        <dbReference type="PROSITE" id="PS51776"/>
    </source>
</evidence>
<evidence type="ECO:0000259" key="19">
    <source>
        <dbReference type="PROSITE" id="PS50026"/>
    </source>
</evidence>
<dbReference type="GO" id="GO:0005929">
    <property type="term" value="C:cilium"/>
    <property type="evidence" value="ECO:0007669"/>
    <property type="project" value="UniProtKB-SubCell"/>
</dbReference>
<comment type="caution">
    <text evidence="16">Lacks conserved residue(s) required for the propagation of feature annotation.</text>
</comment>
<dbReference type="PANTHER" id="PTHR24043">
    <property type="entry name" value="SCAVENGER RECEPTOR CLASS F"/>
    <property type="match status" value="1"/>
</dbReference>
<organism evidence="22 23">
    <name type="scientific">Mugilogobius chulae</name>
    <name type="common">yellowstripe goby</name>
    <dbReference type="NCBI Taxonomy" id="88201"/>
    <lineage>
        <taxon>Eukaryota</taxon>
        <taxon>Metazoa</taxon>
        <taxon>Chordata</taxon>
        <taxon>Craniata</taxon>
        <taxon>Vertebrata</taxon>
        <taxon>Euteleostomi</taxon>
        <taxon>Actinopterygii</taxon>
        <taxon>Neopterygii</taxon>
        <taxon>Teleostei</taxon>
        <taxon>Neoteleostei</taxon>
        <taxon>Acanthomorphata</taxon>
        <taxon>Gobiaria</taxon>
        <taxon>Gobiiformes</taxon>
        <taxon>Gobioidei</taxon>
        <taxon>Gobiidae</taxon>
        <taxon>Gobionellinae</taxon>
        <taxon>Mugilogobius</taxon>
    </lineage>
</organism>
<keyword evidence="23" id="KW-1185">Reference proteome</keyword>
<feature type="coiled-coil region" evidence="17">
    <location>
        <begin position="182"/>
        <end position="258"/>
    </location>
</feature>
<dbReference type="CDD" id="cd14445">
    <property type="entry name" value="RILP-like"/>
    <property type="match status" value="1"/>
</dbReference>
<dbReference type="CDD" id="cd00055">
    <property type="entry name" value="EGF_Lam"/>
    <property type="match status" value="2"/>
</dbReference>
<feature type="compositionally biased region" description="Basic and acidic residues" evidence="18">
    <location>
        <begin position="347"/>
        <end position="356"/>
    </location>
</feature>
<keyword evidence="6 16" id="KW-0245">EGF-like domain</keyword>
<keyword evidence="7" id="KW-0732">Signal</keyword>